<dbReference type="GO" id="GO:0006508">
    <property type="term" value="P:proteolysis"/>
    <property type="evidence" value="ECO:0007669"/>
    <property type="project" value="UniProtKB-KW"/>
</dbReference>
<evidence type="ECO:0000259" key="9">
    <source>
        <dbReference type="PROSITE" id="PS52035"/>
    </source>
</evidence>
<keyword evidence="5" id="KW-0862">Zinc</keyword>
<protein>
    <submittedName>
        <fullName evidence="10">M14 family zinc carboxypeptidase</fullName>
    </submittedName>
</protein>
<comment type="cofactor">
    <cofactor evidence="1">
        <name>Zn(2+)</name>
        <dbReference type="ChEBI" id="CHEBI:29105"/>
    </cofactor>
</comment>
<feature type="active site" description="Proton donor/acceptor" evidence="7">
    <location>
        <position position="317"/>
    </location>
</feature>
<reference evidence="10" key="1">
    <citation type="submission" date="2022-09" db="EMBL/GenBank/DDBJ databases">
        <title>Complete Genomes of Fervidibacillus albus and Fervidibacillus halotolerans isolated from tidal flat sediments.</title>
        <authorList>
            <person name="Kwon K.K."/>
            <person name="Yang S.-H."/>
            <person name="Park M.J."/>
            <person name="Oh H.-M."/>
        </authorList>
    </citation>
    <scope>NUCLEOTIDE SEQUENCE</scope>
    <source>
        <strain evidence="10">MEBiC13594</strain>
    </source>
</reference>
<evidence type="ECO:0000256" key="8">
    <source>
        <dbReference type="SAM" id="Phobius"/>
    </source>
</evidence>
<sequence>MMNFFSLKMFTAIKMLIVYFYQYINRKMEQDDEWMKKKTYIFIICLCFQWIFVKGVFAFHVIGENPYDSNALEKDLIELKKEYGKVVEISSIGKSHFGKNIWSLRIGKGKEAILFIGAHHGREWITANLLMVMAERYAYAYKERICFGKYNPNLLDEISIVFIPMVNPDGIDIQQGRIPKENYTHYVQMNGGSKDFSRWKANGVGIDLNRQYPAGWEQMKSPPKPSFQFYKGSQPLQAKEARAIVQFVNQLKPLATVSYHSSGREIYWKYGKGDYSLAVKLANLTGYSLADPPVHAVGAGFTDWFIHAYQRPGFTLEICKPVNNRHPPIEELVEEWERNRYVGFLLVDEIRKRGHKTNK</sequence>
<comment type="similarity">
    <text evidence="2 7">Belongs to the peptidase M14 family.</text>
</comment>
<evidence type="ECO:0000256" key="4">
    <source>
        <dbReference type="ARBA" id="ARBA00022801"/>
    </source>
</evidence>
<feature type="domain" description="Peptidase M14" evidence="9">
    <location>
        <begin position="63"/>
        <end position="350"/>
    </location>
</feature>
<dbReference type="AlphaFoldDB" id="A0A9E8M070"/>
<evidence type="ECO:0000256" key="1">
    <source>
        <dbReference type="ARBA" id="ARBA00001947"/>
    </source>
</evidence>
<keyword evidence="6" id="KW-0482">Metalloprotease</keyword>
<keyword evidence="8" id="KW-0812">Transmembrane</keyword>
<accession>A0A9E8M070</accession>
<dbReference type="Gene3D" id="3.40.630.10">
    <property type="entry name" value="Zn peptidases"/>
    <property type="match status" value="1"/>
</dbReference>
<evidence type="ECO:0000256" key="5">
    <source>
        <dbReference type="ARBA" id="ARBA00022833"/>
    </source>
</evidence>
<dbReference type="RefSeq" id="WP_275421103.1">
    <property type="nucleotide sequence ID" value="NZ_CP106877.1"/>
</dbReference>
<dbReference type="GO" id="GO:0005615">
    <property type="term" value="C:extracellular space"/>
    <property type="evidence" value="ECO:0007669"/>
    <property type="project" value="TreeGrafter"/>
</dbReference>
<dbReference type="KEGG" id="fhl:OE105_02260"/>
<organism evidence="10 11">
    <name type="scientific">Fervidibacillus halotolerans</name>
    <dbReference type="NCBI Taxonomy" id="2980027"/>
    <lineage>
        <taxon>Bacteria</taxon>
        <taxon>Bacillati</taxon>
        <taxon>Bacillota</taxon>
        <taxon>Bacilli</taxon>
        <taxon>Bacillales</taxon>
        <taxon>Bacillaceae</taxon>
        <taxon>Fervidibacillus</taxon>
    </lineage>
</organism>
<evidence type="ECO:0000256" key="7">
    <source>
        <dbReference type="PROSITE-ProRule" id="PRU01379"/>
    </source>
</evidence>
<keyword evidence="8" id="KW-0472">Membrane</keyword>
<dbReference type="GO" id="GO:0008270">
    <property type="term" value="F:zinc ion binding"/>
    <property type="evidence" value="ECO:0007669"/>
    <property type="project" value="InterPro"/>
</dbReference>
<keyword evidence="10" id="KW-0121">Carboxypeptidase</keyword>
<keyword evidence="3" id="KW-0645">Protease</keyword>
<gene>
    <name evidence="10" type="ORF">OE105_02260</name>
</gene>
<evidence type="ECO:0000256" key="3">
    <source>
        <dbReference type="ARBA" id="ARBA00022670"/>
    </source>
</evidence>
<dbReference type="GO" id="GO:0004181">
    <property type="term" value="F:metallocarboxypeptidase activity"/>
    <property type="evidence" value="ECO:0007669"/>
    <property type="project" value="InterPro"/>
</dbReference>
<dbReference type="PANTHER" id="PTHR11705:SF143">
    <property type="entry name" value="SLL0236 PROTEIN"/>
    <property type="match status" value="1"/>
</dbReference>
<dbReference type="Pfam" id="PF00246">
    <property type="entry name" value="Peptidase_M14"/>
    <property type="match status" value="1"/>
</dbReference>
<dbReference type="PROSITE" id="PS52035">
    <property type="entry name" value="PEPTIDASE_M14"/>
    <property type="match status" value="1"/>
</dbReference>
<keyword evidence="4" id="KW-0378">Hydrolase</keyword>
<dbReference type="SUPFAM" id="SSF53187">
    <property type="entry name" value="Zn-dependent exopeptidases"/>
    <property type="match status" value="1"/>
</dbReference>
<dbReference type="Proteomes" id="UP001164726">
    <property type="component" value="Chromosome"/>
</dbReference>
<evidence type="ECO:0000313" key="11">
    <source>
        <dbReference type="Proteomes" id="UP001164726"/>
    </source>
</evidence>
<dbReference type="PRINTS" id="PR00765">
    <property type="entry name" value="CRBOXYPTASEA"/>
</dbReference>
<dbReference type="PANTHER" id="PTHR11705">
    <property type="entry name" value="PROTEASE FAMILY M14 CARBOXYPEPTIDASE A,B"/>
    <property type="match status" value="1"/>
</dbReference>
<proteinExistence type="inferred from homology"/>
<keyword evidence="8" id="KW-1133">Transmembrane helix</keyword>
<dbReference type="InterPro" id="IPR000834">
    <property type="entry name" value="Peptidase_M14"/>
</dbReference>
<feature type="transmembrane region" description="Helical" evidence="8">
    <location>
        <begin position="40"/>
        <end position="62"/>
    </location>
</feature>
<dbReference type="SMART" id="SM00631">
    <property type="entry name" value="Zn_pept"/>
    <property type="match status" value="1"/>
</dbReference>
<feature type="transmembrane region" description="Helical" evidence="8">
    <location>
        <begin position="6"/>
        <end position="24"/>
    </location>
</feature>
<evidence type="ECO:0000313" key="10">
    <source>
        <dbReference type="EMBL" id="WAA12970.1"/>
    </source>
</evidence>
<name>A0A9E8M070_9BACI</name>
<keyword evidence="11" id="KW-1185">Reference proteome</keyword>
<evidence type="ECO:0000256" key="6">
    <source>
        <dbReference type="ARBA" id="ARBA00023049"/>
    </source>
</evidence>
<dbReference type="EMBL" id="CP106877">
    <property type="protein sequence ID" value="WAA12970.1"/>
    <property type="molecule type" value="Genomic_DNA"/>
</dbReference>
<evidence type="ECO:0000256" key="2">
    <source>
        <dbReference type="ARBA" id="ARBA00005988"/>
    </source>
</evidence>